<proteinExistence type="predicted"/>
<reference evidence="1" key="1">
    <citation type="submission" date="2022-09" db="EMBL/GenBank/DDBJ databases">
        <title>Actin cytoskeleton and complex cell architecture in an #Asgard archaeon.</title>
        <authorList>
            <person name="Ponce Toledo R.I."/>
            <person name="Schleper C."/>
            <person name="Rodrigues Oliveira T."/>
            <person name="Wollweber F."/>
            <person name="Xu J."/>
            <person name="Rittmann S."/>
            <person name="Klingl A."/>
            <person name="Pilhofer M."/>
        </authorList>
    </citation>
    <scope>NUCLEOTIDE SEQUENCE</scope>
    <source>
        <strain evidence="1">B-35</strain>
    </source>
</reference>
<organism evidence="1 2">
    <name type="scientific">Candidatus Lokiarchaeum ossiferum</name>
    <dbReference type="NCBI Taxonomy" id="2951803"/>
    <lineage>
        <taxon>Archaea</taxon>
        <taxon>Promethearchaeati</taxon>
        <taxon>Promethearchaeota</taxon>
        <taxon>Promethearchaeia</taxon>
        <taxon>Promethearchaeales</taxon>
        <taxon>Promethearchaeaceae</taxon>
        <taxon>Candidatus Lokiarchaeum</taxon>
    </lineage>
</organism>
<accession>A0ABY6HNG5</accession>
<evidence type="ECO:0000313" key="2">
    <source>
        <dbReference type="Proteomes" id="UP001208689"/>
    </source>
</evidence>
<keyword evidence="2" id="KW-1185">Reference proteome</keyword>
<gene>
    <name evidence="1" type="ORF">NEF87_000227</name>
</gene>
<dbReference type="Proteomes" id="UP001208689">
    <property type="component" value="Chromosome"/>
</dbReference>
<protein>
    <submittedName>
        <fullName evidence="1">Uncharacterized protein</fullName>
    </submittedName>
</protein>
<dbReference type="EMBL" id="CP104013">
    <property type="protein sequence ID" value="UYP43942.1"/>
    <property type="molecule type" value="Genomic_DNA"/>
</dbReference>
<name>A0ABY6HNG5_9ARCH</name>
<evidence type="ECO:0000313" key="1">
    <source>
        <dbReference type="EMBL" id="UYP43942.1"/>
    </source>
</evidence>
<sequence>MNIKTDNDFFDFMQEEVINLLKKNKSGLTIEQILIAIKKKGYNLLAVDDIWQIRYGISLIKELEIQIGEDLKNELDKLSENPYTNLSFEESVERLKSIKEQYVKELFLWNKAMGLPIKRE</sequence>